<dbReference type="EMBL" id="AGEJ01000018">
    <property type="protein sequence ID" value="EMD16528.1"/>
    <property type="molecule type" value="Genomic_DNA"/>
</dbReference>
<feature type="transmembrane region" description="Helical" evidence="1">
    <location>
        <begin position="7"/>
        <end position="25"/>
    </location>
</feature>
<name>M2NEA9_9FIRM</name>
<keyword evidence="1" id="KW-1133">Transmembrane helix</keyword>
<organism evidence="2 3">
    <name type="scientific">Eggerthia catenaformis OT 569 = DSM 20559</name>
    <dbReference type="NCBI Taxonomy" id="999415"/>
    <lineage>
        <taxon>Bacteria</taxon>
        <taxon>Bacillati</taxon>
        <taxon>Bacillota</taxon>
        <taxon>Erysipelotrichia</taxon>
        <taxon>Erysipelotrichales</taxon>
        <taxon>Coprobacillaceae</taxon>
        <taxon>Eggerthia</taxon>
    </lineage>
</organism>
<comment type="caution">
    <text evidence="2">The sequence shown here is derived from an EMBL/GenBank/DDBJ whole genome shotgun (WGS) entry which is preliminary data.</text>
</comment>
<evidence type="ECO:0000256" key="1">
    <source>
        <dbReference type="SAM" id="Phobius"/>
    </source>
</evidence>
<dbReference type="BioCyc" id="ECAT999415-HMP:GTTI-1108-MONOMER"/>
<evidence type="ECO:0000313" key="3">
    <source>
        <dbReference type="Proteomes" id="UP000011758"/>
    </source>
</evidence>
<dbReference type="Proteomes" id="UP000011758">
    <property type="component" value="Unassembled WGS sequence"/>
</dbReference>
<dbReference type="eggNOG" id="ENOG5030KVR">
    <property type="taxonomic scope" value="Bacteria"/>
</dbReference>
<reference evidence="2 3" key="1">
    <citation type="submission" date="2013-02" db="EMBL/GenBank/DDBJ databases">
        <title>The Genome Sequence of Lactobacillus catenaformis F0143.</title>
        <authorList>
            <consortium name="The Broad Institute Genome Sequencing Platform"/>
            <person name="Earl A."/>
            <person name="Ward D."/>
            <person name="Feldgarden M."/>
            <person name="Gevers D."/>
            <person name="Izard J."/>
            <person name="Blanton J.M."/>
            <person name="Mathney J."/>
            <person name="Dewhirst F.E."/>
            <person name="Young S.K."/>
            <person name="Zeng Q."/>
            <person name="Gargeya S."/>
            <person name="Fitzgerald M."/>
            <person name="Haas B."/>
            <person name="Abouelleil A."/>
            <person name="Alvarado L."/>
            <person name="Arachchi H.M."/>
            <person name="Berlin A."/>
            <person name="Chapman S.B."/>
            <person name="Gearin G."/>
            <person name="Goldberg J."/>
            <person name="Griggs A."/>
            <person name="Gujja S."/>
            <person name="Hansen M."/>
            <person name="Heiman D."/>
            <person name="Howarth C."/>
            <person name="Larimer J."/>
            <person name="Lui A."/>
            <person name="MacDonald P.J.P."/>
            <person name="McCowen C."/>
            <person name="Montmayeur A."/>
            <person name="Murphy C."/>
            <person name="Neiman D."/>
            <person name="Pearson M."/>
            <person name="Priest M."/>
            <person name="Roberts A."/>
            <person name="Saif S."/>
            <person name="Shea T."/>
            <person name="Sisk P."/>
            <person name="Stolte C."/>
            <person name="Sykes S."/>
            <person name="Wortman J."/>
            <person name="Nusbaum C."/>
            <person name="Birren B."/>
        </authorList>
    </citation>
    <scope>NUCLEOTIDE SEQUENCE [LARGE SCALE GENOMIC DNA]</scope>
    <source>
        <strain evidence="2 3">OT 569</strain>
    </source>
</reference>
<dbReference type="RefSeq" id="WP_004802869.1">
    <property type="nucleotide sequence ID" value="NZ_KB446648.1"/>
</dbReference>
<keyword evidence="1" id="KW-0812">Transmembrane</keyword>
<feature type="transmembrane region" description="Helical" evidence="1">
    <location>
        <begin position="37"/>
        <end position="58"/>
    </location>
</feature>
<proteinExistence type="predicted"/>
<dbReference type="PATRIC" id="fig|999415.3.peg.1098"/>
<keyword evidence="3" id="KW-1185">Reference proteome</keyword>
<gene>
    <name evidence="2" type="ORF">HMPREF9943_01082</name>
</gene>
<protein>
    <recommendedName>
        <fullName evidence="4">DUF5673 domain-containing protein</fullName>
    </recommendedName>
</protein>
<sequence length="162" mass="19450">MKNKFGIYVMIGLIFILFLFTVFYRAYSVLSYDYLGIYTYIFLSIEVLAYFVFAYIIFTRVLFSLKFHSKGGTIYFFEGDKLYTSNHLRPIETDKIEAVTIKSTSKYRGNRAYKVSIKLKDRFFSYTFGIGHISRSKEQKLYDNFIKELKKYRIDYEMMNYK</sequence>
<dbReference type="AlphaFoldDB" id="M2NEA9"/>
<evidence type="ECO:0008006" key="4">
    <source>
        <dbReference type="Google" id="ProtNLM"/>
    </source>
</evidence>
<dbReference type="OrthoDB" id="1701175at2"/>
<keyword evidence="1" id="KW-0472">Membrane</keyword>
<accession>M2NEA9</accession>
<evidence type="ECO:0000313" key="2">
    <source>
        <dbReference type="EMBL" id="EMD16528.1"/>
    </source>
</evidence>